<evidence type="ECO:0000313" key="5">
    <source>
        <dbReference type="EMBL" id="KKP74511.1"/>
    </source>
</evidence>
<keyword evidence="1" id="KW-0560">Oxidoreductase</keyword>
<dbReference type="InterPro" id="IPR028359">
    <property type="entry name" value="UDP_ManNAc/GlcNAc_DH"/>
</dbReference>
<evidence type="ECO:0000256" key="2">
    <source>
        <dbReference type="ARBA" id="ARBA00023027"/>
    </source>
</evidence>
<dbReference type="Gene3D" id="3.40.50.720">
    <property type="entry name" value="NAD(P)-binding Rossmann-like Domain"/>
    <property type="match status" value="2"/>
</dbReference>
<dbReference type="InterPro" id="IPR001732">
    <property type="entry name" value="UDP-Glc/GDP-Man_DH_N"/>
</dbReference>
<evidence type="ECO:0000259" key="4">
    <source>
        <dbReference type="SMART" id="SM00984"/>
    </source>
</evidence>
<accession>A0A0G0CEK1</accession>
<dbReference type="PATRIC" id="fig|1619097.3.peg.382"/>
<name>A0A0G0CEK1_9BACT</name>
<dbReference type="SUPFAM" id="SSF52413">
    <property type="entry name" value="UDP-glucose/GDP-mannose dehydrogenase C-terminal domain"/>
    <property type="match status" value="1"/>
</dbReference>
<dbReference type="PIRSF" id="PIRSF000124">
    <property type="entry name" value="UDPglc_GDPman_dh"/>
    <property type="match status" value="1"/>
</dbReference>
<dbReference type="SUPFAM" id="SSF48179">
    <property type="entry name" value="6-phosphogluconate dehydrogenase C-terminal domain-like"/>
    <property type="match status" value="1"/>
</dbReference>
<dbReference type="EMBL" id="LBQH01000039">
    <property type="protein sequence ID" value="KKP74511.1"/>
    <property type="molecule type" value="Genomic_DNA"/>
</dbReference>
<dbReference type="InterPro" id="IPR014026">
    <property type="entry name" value="UDP-Glc/GDP-Man_DH_dimer"/>
</dbReference>
<dbReference type="InterPro" id="IPR036291">
    <property type="entry name" value="NAD(P)-bd_dom_sf"/>
</dbReference>
<dbReference type="AlphaFoldDB" id="A0A0G0CEK1"/>
<dbReference type="PIRSF" id="PIRSF500136">
    <property type="entry name" value="UDP_ManNAc_DH"/>
    <property type="match status" value="1"/>
</dbReference>
<organism evidence="5 6">
    <name type="scientific">candidate division WS6 bacterium GW2011_GWF1_35_23</name>
    <dbReference type="NCBI Taxonomy" id="1619097"/>
    <lineage>
        <taxon>Bacteria</taxon>
        <taxon>Candidatus Dojkabacteria</taxon>
    </lineage>
</organism>
<dbReference type="GO" id="GO:0051287">
    <property type="term" value="F:NAD binding"/>
    <property type="evidence" value="ECO:0007669"/>
    <property type="project" value="InterPro"/>
</dbReference>
<evidence type="ECO:0000256" key="3">
    <source>
        <dbReference type="PIRNR" id="PIRNR000124"/>
    </source>
</evidence>
<feature type="domain" description="UDP-glucose/GDP-mannose dehydrogenase C-terminal" evidence="4">
    <location>
        <begin position="317"/>
        <end position="409"/>
    </location>
</feature>
<protein>
    <submittedName>
        <fullName evidence="5">Nucleotide sugar dehydrogenase</fullName>
    </submittedName>
</protein>
<dbReference type="GO" id="GO:0016628">
    <property type="term" value="F:oxidoreductase activity, acting on the CH-CH group of donors, NAD or NADP as acceptor"/>
    <property type="evidence" value="ECO:0007669"/>
    <property type="project" value="InterPro"/>
</dbReference>
<dbReference type="SMART" id="SM00984">
    <property type="entry name" value="UDPG_MGDP_dh_C"/>
    <property type="match status" value="1"/>
</dbReference>
<sequence length="424" mass="47475">MKKVTVIGLGYVGLPLLCAIAKNKEYQACGYDLSKEKIDMISKRECPIDDEICAEDLKTVEIEVSTDENILADSDYFIICVPTPVLDDHTPDYTPVIGASEVVAKYLKKNSVVILESTVNPGTCEEVVEPVLQKNKTGLKKEEYILSHCPERINPGDPKWNVYNIPRNIGCYPSNTVHEVAEFYRSFLKGEINEVSSLKIAEATKIIENTFRDINIAYVNELARSFDAMGIDLIETIKASSNKPFAFMAHWPSRGVGGHCIAVDPYYLINRAAKSGFDHKFLKMARDVNNGMPQYAVDRLQDALNEVEKSIKGTKIALLGLSYKENIADLRESPCLIVREILEKMGADLLVYDPHIPKMSNVKSLEEALKQSEAVILCTAHKPFLELNESLKKYPNIKVVVDGMNKLEKHAIEKFGIIYRGIGR</sequence>
<dbReference type="PANTHER" id="PTHR43491">
    <property type="entry name" value="UDP-N-ACETYL-D-MANNOSAMINE DEHYDROGENASE"/>
    <property type="match status" value="1"/>
</dbReference>
<reference evidence="5 6" key="1">
    <citation type="journal article" date="2015" name="Nature">
        <title>rRNA introns, odd ribosomes, and small enigmatic genomes across a large radiation of phyla.</title>
        <authorList>
            <person name="Brown C.T."/>
            <person name="Hug L.A."/>
            <person name="Thomas B.C."/>
            <person name="Sharon I."/>
            <person name="Castelle C.J."/>
            <person name="Singh A."/>
            <person name="Wilkins M.J."/>
            <person name="Williams K.H."/>
            <person name="Banfield J.F."/>
        </authorList>
    </citation>
    <scope>NUCLEOTIDE SEQUENCE [LARGE SCALE GENOMIC DNA]</scope>
</reference>
<dbReference type="SUPFAM" id="SSF51735">
    <property type="entry name" value="NAD(P)-binding Rossmann-fold domains"/>
    <property type="match status" value="1"/>
</dbReference>
<dbReference type="Proteomes" id="UP000034816">
    <property type="component" value="Unassembled WGS sequence"/>
</dbReference>
<dbReference type="GO" id="GO:0016616">
    <property type="term" value="F:oxidoreductase activity, acting on the CH-OH group of donors, NAD or NADP as acceptor"/>
    <property type="evidence" value="ECO:0007669"/>
    <property type="project" value="InterPro"/>
</dbReference>
<dbReference type="NCBIfam" id="TIGR03026">
    <property type="entry name" value="NDP-sugDHase"/>
    <property type="match status" value="1"/>
</dbReference>
<comment type="caution">
    <text evidence="5">The sequence shown here is derived from an EMBL/GenBank/DDBJ whole genome shotgun (WGS) entry which is preliminary data.</text>
</comment>
<dbReference type="Pfam" id="PF00984">
    <property type="entry name" value="UDPG_MGDP_dh"/>
    <property type="match status" value="1"/>
</dbReference>
<dbReference type="InterPro" id="IPR014027">
    <property type="entry name" value="UDP-Glc/GDP-Man_DH_C"/>
</dbReference>
<dbReference type="GO" id="GO:0000271">
    <property type="term" value="P:polysaccharide biosynthetic process"/>
    <property type="evidence" value="ECO:0007669"/>
    <property type="project" value="InterPro"/>
</dbReference>
<dbReference type="PANTHER" id="PTHR43491:SF1">
    <property type="entry name" value="UDP-N-ACETYL-D-MANNOSAMINE DEHYDROGENASE"/>
    <property type="match status" value="1"/>
</dbReference>
<keyword evidence="2" id="KW-0520">NAD</keyword>
<dbReference type="Pfam" id="PF03721">
    <property type="entry name" value="UDPG_MGDP_dh_N"/>
    <property type="match status" value="1"/>
</dbReference>
<dbReference type="InterPro" id="IPR017476">
    <property type="entry name" value="UDP-Glc/GDP-Man"/>
</dbReference>
<evidence type="ECO:0000256" key="1">
    <source>
        <dbReference type="ARBA" id="ARBA00023002"/>
    </source>
</evidence>
<dbReference type="InterPro" id="IPR036220">
    <property type="entry name" value="UDP-Glc/GDP-Man_DH_C_sf"/>
</dbReference>
<gene>
    <name evidence="5" type="ORF">UR73_C0039G0004</name>
</gene>
<dbReference type="InterPro" id="IPR008927">
    <property type="entry name" value="6-PGluconate_DH-like_C_sf"/>
</dbReference>
<dbReference type="Pfam" id="PF03720">
    <property type="entry name" value="UDPG_MGDP_dh_C"/>
    <property type="match status" value="1"/>
</dbReference>
<proteinExistence type="inferred from homology"/>
<evidence type="ECO:0000313" key="6">
    <source>
        <dbReference type="Proteomes" id="UP000034816"/>
    </source>
</evidence>
<comment type="similarity">
    <text evidence="3">Belongs to the UDP-glucose/GDP-mannose dehydrogenase family.</text>
</comment>